<sequence length="289" mass="33035">MRKSGSQKISFGLAVGLHIVLILLLVISFEHTIYLPAMNQPDENKEVIDAVVVNKKSLQDEIDRLAELEAKRKQQEQAKKQELIRKEEEAKEKREKEEKLLVELKKKNEQLKKEAELQRVAKEKQEQELKEKVKAEQEKLKKIQKQKEEAELAAKNKAIVEQKAQELAKQQEAARKKEQALADEQAKRAASNNKAEIDKCMLALRNRLHQHWRQPLGLNFNNLSCKIEVRLMPTGDVIDATIVQSSGSVEFDRSAEIAVKKASPLPMPTDPALASEFRQFTFTFRPEGA</sequence>
<comment type="subcellular location">
    <subcellularLocation>
        <location evidence="1">Membrane</location>
        <topology evidence="1">Single-pass membrane protein</topology>
    </subcellularLocation>
</comment>
<evidence type="ECO:0000313" key="7">
    <source>
        <dbReference type="EMBL" id="KRG22320.1"/>
    </source>
</evidence>
<dbReference type="Proteomes" id="UP000051497">
    <property type="component" value="Unassembled WGS sequence"/>
</dbReference>
<evidence type="ECO:0000256" key="4">
    <source>
        <dbReference type="ARBA" id="ARBA00023136"/>
    </source>
</evidence>
<dbReference type="GO" id="GO:0016020">
    <property type="term" value="C:membrane"/>
    <property type="evidence" value="ECO:0007669"/>
    <property type="project" value="UniProtKB-SubCell"/>
</dbReference>
<evidence type="ECO:0000313" key="8">
    <source>
        <dbReference type="EMBL" id="MCS5712479.1"/>
    </source>
</evidence>
<dbReference type="NCBIfam" id="TIGR01352">
    <property type="entry name" value="tonB_Cterm"/>
    <property type="match status" value="1"/>
</dbReference>
<dbReference type="OrthoDB" id="9779830at2"/>
<evidence type="ECO:0000256" key="1">
    <source>
        <dbReference type="ARBA" id="ARBA00004167"/>
    </source>
</evidence>
<dbReference type="AlphaFoldDB" id="A0A0Q9YNM6"/>
<dbReference type="EMBL" id="LKAJ01000002">
    <property type="protein sequence ID" value="KRG22320.1"/>
    <property type="molecule type" value="Genomic_DNA"/>
</dbReference>
<keyword evidence="2 6" id="KW-0812">Transmembrane</keyword>
<dbReference type="Pfam" id="PF13103">
    <property type="entry name" value="TonB_2"/>
    <property type="match status" value="1"/>
</dbReference>
<feature type="transmembrane region" description="Helical" evidence="6">
    <location>
        <begin position="9"/>
        <end position="29"/>
    </location>
</feature>
<reference evidence="8" key="2">
    <citation type="journal article" date="2016" name="Genome Announc.">
        <title>Draft Genome Sequences of Two Novel Amoeba-Resistant Intranuclear Bacteria, 'Candidatus Berkiella cookevillensis' and 'Candidatus Berkiella aquae'.</title>
        <authorList>
            <person name="Mehari Y.T."/>
            <person name="Arivett B.A."/>
            <person name="Farone A.L."/>
            <person name="Gunderson J.H."/>
            <person name="Farone M.B."/>
        </authorList>
    </citation>
    <scope>NUCLEOTIDE SEQUENCE</scope>
    <source>
        <strain evidence="8">HT99</strain>
    </source>
</reference>
<reference evidence="8" key="3">
    <citation type="submission" date="2021-06" db="EMBL/GenBank/DDBJ databases">
        <title>Genomic Description and Analysis of Intracellular Bacteria, Candidatus Berkiella cookevillensis and Candidatus Berkiella aquae.</title>
        <authorList>
            <person name="Kidane D.T."/>
            <person name="Mehari Y.T."/>
            <person name="Rice F.C."/>
            <person name="Arivett B.A."/>
            <person name="Farone A.L."/>
            <person name="Berk S.G."/>
            <person name="Farone M.B."/>
        </authorList>
    </citation>
    <scope>NUCLEOTIDE SEQUENCE</scope>
    <source>
        <strain evidence="8">HT99</strain>
    </source>
</reference>
<protein>
    <submittedName>
        <fullName evidence="7">Cell envelope integrity inner membrane protein TolA</fullName>
    </submittedName>
    <submittedName>
        <fullName evidence="8">Cell envelope integrity protein TolA</fullName>
    </submittedName>
</protein>
<dbReference type="InterPro" id="IPR006260">
    <property type="entry name" value="TonB/TolA_C"/>
</dbReference>
<dbReference type="NCBIfam" id="TIGR02794">
    <property type="entry name" value="tolA_full"/>
    <property type="match status" value="1"/>
</dbReference>
<feature type="coiled-coil region" evidence="5">
    <location>
        <begin position="48"/>
        <end position="194"/>
    </location>
</feature>
<evidence type="ECO:0000256" key="3">
    <source>
        <dbReference type="ARBA" id="ARBA00022989"/>
    </source>
</evidence>
<dbReference type="EMBL" id="LKAJ02000001">
    <property type="protein sequence ID" value="MCS5712479.1"/>
    <property type="molecule type" value="Genomic_DNA"/>
</dbReference>
<proteinExistence type="predicted"/>
<gene>
    <name evidence="8" type="primary">tolA</name>
    <name evidence="7" type="ORF">HT99x_00740</name>
    <name evidence="8" type="ORF">HT99x_013645</name>
</gene>
<dbReference type="InterPro" id="IPR014161">
    <property type="entry name" value="Tol-Pal_TolA"/>
</dbReference>
<accession>A0A0Q9YNM6</accession>
<evidence type="ECO:0000256" key="5">
    <source>
        <dbReference type="SAM" id="Coils"/>
    </source>
</evidence>
<dbReference type="RefSeq" id="WP_075065375.1">
    <property type="nucleotide sequence ID" value="NZ_LKAJ02000001.1"/>
</dbReference>
<keyword evidence="4 6" id="KW-0472">Membrane</keyword>
<evidence type="ECO:0000256" key="2">
    <source>
        <dbReference type="ARBA" id="ARBA00022692"/>
    </source>
</evidence>
<keyword evidence="5" id="KW-0175">Coiled coil</keyword>
<evidence type="ECO:0000256" key="6">
    <source>
        <dbReference type="SAM" id="Phobius"/>
    </source>
</evidence>
<keyword evidence="3 6" id="KW-1133">Transmembrane helix</keyword>
<evidence type="ECO:0000313" key="9">
    <source>
        <dbReference type="Proteomes" id="UP000051497"/>
    </source>
</evidence>
<dbReference type="STRING" id="295108.HT99x_00740"/>
<keyword evidence="9" id="KW-1185">Reference proteome</keyword>
<dbReference type="GO" id="GO:0019534">
    <property type="term" value="F:toxin transmembrane transporter activity"/>
    <property type="evidence" value="ECO:0007669"/>
    <property type="project" value="InterPro"/>
</dbReference>
<reference evidence="7" key="1">
    <citation type="submission" date="2015-09" db="EMBL/GenBank/DDBJ databases">
        <title>Draft Genome Sequences of Two Novel Amoeba-resistant Intranuclear Bacteria, Candidatus Berkiella cookevillensis and Candidatus Berkiella aquae.</title>
        <authorList>
            <person name="Mehari Y.T."/>
            <person name="Arivett B.A."/>
            <person name="Farone A.L."/>
            <person name="Gunderson J.H."/>
            <person name="Farone M.B."/>
        </authorList>
    </citation>
    <scope>NUCLEOTIDE SEQUENCE [LARGE SCALE GENOMIC DNA]</scope>
    <source>
        <strain evidence="7">HT99</strain>
    </source>
</reference>
<dbReference type="Gene3D" id="3.30.1150.10">
    <property type="match status" value="1"/>
</dbReference>
<name>A0A0Q9YNM6_9GAMM</name>
<comment type="caution">
    <text evidence="7">The sequence shown here is derived from an EMBL/GenBank/DDBJ whole genome shotgun (WGS) entry which is preliminary data.</text>
</comment>
<dbReference type="SUPFAM" id="SSF74653">
    <property type="entry name" value="TolA/TonB C-terminal domain"/>
    <property type="match status" value="1"/>
</dbReference>
<dbReference type="GO" id="GO:0043213">
    <property type="term" value="P:bacteriocin transport"/>
    <property type="evidence" value="ECO:0007669"/>
    <property type="project" value="InterPro"/>
</dbReference>
<organism evidence="7">
    <name type="scientific">Candidatus Berkiella aquae</name>
    <dbReference type="NCBI Taxonomy" id="295108"/>
    <lineage>
        <taxon>Bacteria</taxon>
        <taxon>Pseudomonadati</taxon>
        <taxon>Pseudomonadota</taxon>
        <taxon>Gammaproteobacteria</taxon>
        <taxon>Candidatus Berkiellales</taxon>
        <taxon>Candidatus Berkiellaceae</taxon>
        <taxon>Candidatus Berkiella</taxon>
    </lineage>
</organism>